<proteinExistence type="inferred from homology"/>
<organism evidence="11">
    <name type="scientific">Siphoviridae sp. ct4Am4</name>
    <dbReference type="NCBI Taxonomy" id="2826287"/>
    <lineage>
        <taxon>Viruses</taxon>
        <taxon>Duplodnaviria</taxon>
        <taxon>Heunggongvirae</taxon>
        <taxon>Uroviricota</taxon>
        <taxon>Caudoviricetes</taxon>
    </lineage>
</organism>
<evidence type="ECO:0000256" key="7">
    <source>
        <dbReference type="ARBA" id="ARBA00023195"/>
    </source>
</evidence>
<dbReference type="Pfam" id="PF00589">
    <property type="entry name" value="Phage_integrase"/>
    <property type="match status" value="1"/>
</dbReference>
<feature type="domain" description="Tyr recombinase" evidence="9">
    <location>
        <begin position="154"/>
        <end position="354"/>
    </location>
</feature>
<dbReference type="SUPFAM" id="SSF56349">
    <property type="entry name" value="DNA breaking-rejoining enzymes"/>
    <property type="match status" value="1"/>
</dbReference>
<dbReference type="InterPro" id="IPR013762">
    <property type="entry name" value="Integrase-like_cat_sf"/>
</dbReference>
<evidence type="ECO:0000313" key="11">
    <source>
        <dbReference type="EMBL" id="DAE25059.1"/>
    </source>
</evidence>
<reference evidence="11" key="1">
    <citation type="journal article" date="2021" name="Proc. Natl. Acad. Sci. U.S.A.">
        <title>A Catalog of Tens of Thousands of Viruses from Human Metagenomes Reveals Hidden Associations with Chronic Diseases.</title>
        <authorList>
            <person name="Tisza M.J."/>
            <person name="Buck C.B."/>
        </authorList>
    </citation>
    <scope>NUCLEOTIDE SEQUENCE</scope>
    <source>
        <strain evidence="11">Ct4Am4</strain>
    </source>
</reference>
<keyword evidence="4" id="KW-0378">Hydrolase</keyword>
<dbReference type="InterPro" id="IPR050090">
    <property type="entry name" value="Tyrosine_recombinase_XerCD"/>
</dbReference>
<evidence type="ECO:0000256" key="3">
    <source>
        <dbReference type="ARBA" id="ARBA00022679"/>
    </source>
</evidence>
<dbReference type="GO" id="GO:0075713">
    <property type="term" value="P:establishment of integrated proviral latency"/>
    <property type="evidence" value="ECO:0007669"/>
    <property type="project" value="UniProtKB-KW"/>
</dbReference>
<keyword evidence="7" id="KW-1179">Viral genome integration</keyword>
<dbReference type="InterPro" id="IPR010998">
    <property type="entry name" value="Integrase_recombinase_N"/>
</dbReference>
<evidence type="ECO:0000259" key="9">
    <source>
        <dbReference type="PROSITE" id="PS51898"/>
    </source>
</evidence>
<evidence type="ECO:0000256" key="1">
    <source>
        <dbReference type="ARBA" id="ARBA00008857"/>
    </source>
</evidence>
<dbReference type="GO" id="GO:0044826">
    <property type="term" value="P:viral genome integration into host DNA"/>
    <property type="evidence" value="ECO:0007669"/>
    <property type="project" value="UniProtKB-KW"/>
</dbReference>
<keyword evidence="7" id="KW-1160">Virus entry into host cell</keyword>
<dbReference type="PROSITE" id="PS51898">
    <property type="entry name" value="TYR_RECOMBINASE"/>
    <property type="match status" value="1"/>
</dbReference>
<evidence type="ECO:0000256" key="6">
    <source>
        <dbReference type="ARBA" id="ARBA00023172"/>
    </source>
</evidence>
<evidence type="ECO:0000259" key="10">
    <source>
        <dbReference type="PROSITE" id="PS51900"/>
    </source>
</evidence>
<dbReference type="GO" id="GO:0003677">
    <property type="term" value="F:DNA binding"/>
    <property type="evidence" value="ECO:0007669"/>
    <property type="project" value="UniProtKB-UniRule"/>
</dbReference>
<keyword evidence="3" id="KW-0808">Transferase</keyword>
<dbReference type="InterPro" id="IPR011010">
    <property type="entry name" value="DNA_brk_join_enz"/>
</dbReference>
<dbReference type="PANTHER" id="PTHR30349">
    <property type="entry name" value="PHAGE INTEGRASE-RELATED"/>
    <property type="match status" value="1"/>
</dbReference>
<name>A0A8S5R1T9_9CAUD</name>
<evidence type="ECO:0000256" key="2">
    <source>
        <dbReference type="ARBA" id="ARBA00016082"/>
    </source>
</evidence>
<dbReference type="InterPro" id="IPR044068">
    <property type="entry name" value="CB"/>
</dbReference>
<sequence>MAKAKKLPSGNWRTQVYLGRDAAGKPIVESFTASTARESERLAAVAAADRKRKKKQTLTLGQAMDEFIDTCRVQGYSPSTIPAYVSIRENSFPMLVSLRLDQITERDIQKAIDARAKDHAVKTVRNEFYFLRSVFGKYVPDLNLSGIVIAKRKKPKKQLFSEGWARDVLNYAKEHWETDFYLYCCFIVSAGLRPSEAYALTWGDLSAEPVSAISRDGKAYKMGLLSIDKATVRDESRSYVRKNVTKTDAGERALRLDWSFFQNLYDCKPRGADHAQILTLKPNLVDYRWKKCRAALGLPEKMRFYDLRHFFATSVAYSGASEEELARVMGHSTSAFSHQVYVELFRERQESVNAELAAGTAALYESIKKPV</sequence>
<dbReference type="Gene3D" id="1.10.150.130">
    <property type="match status" value="1"/>
</dbReference>
<dbReference type="GO" id="GO:0006310">
    <property type="term" value="P:DNA recombination"/>
    <property type="evidence" value="ECO:0007669"/>
    <property type="project" value="UniProtKB-KW"/>
</dbReference>
<dbReference type="PROSITE" id="PS51900">
    <property type="entry name" value="CB"/>
    <property type="match status" value="1"/>
</dbReference>
<dbReference type="GO" id="GO:0016787">
    <property type="term" value="F:hydrolase activity"/>
    <property type="evidence" value="ECO:0007669"/>
    <property type="project" value="UniProtKB-KW"/>
</dbReference>
<evidence type="ECO:0000256" key="8">
    <source>
        <dbReference type="PROSITE-ProRule" id="PRU01248"/>
    </source>
</evidence>
<dbReference type="GO" id="GO:0016740">
    <property type="term" value="F:transferase activity"/>
    <property type="evidence" value="ECO:0007669"/>
    <property type="project" value="UniProtKB-KW"/>
</dbReference>
<comment type="similarity">
    <text evidence="1">Belongs to the 'phage' integrase family.</text>
</comment>
<protein>
    <recommendedName>
        <fullName evidence="2">Integrase</fullName>
    </recommendedName>
</protein>
<keyword evidence="7" id="KW-0229">DNA integration</keyword>
<dbReference type="EMBL" id="BK015792">
    <property type="protein sequence ID" value="DAE25059.1"/>
    <property type="molecule type" value="Genomic_DNA"/>
</dbReference>
<keyword evidence="6" id="KW-0233">DNA recombination</keyword>
<evidence type="ECO:0000256" key="4">
    <source>
        <dbReference type="ARBA" id="ARBA00022801"/>
    </source>
</evidence>
<dbReference type="GO" id="GO:0015074">
    <property type="term" value="P:DNA integration"/>
    <property type="evidence" value="ECO:0007669"/>
    <property type="project" value="InterPro"/>
</dbReference>
<evidence type="ECO:0000256" key="5">
    <source>
        <dbReference type="ARBA" id="ARBA00023125"/>
    </source>
</evidence>
<keyword evidence="5 8" id="KW-0238">DNA-binding</keyword>
<feature type="domain" description="Core-binding (CB)" evidence="10">
    <location>
        <begin position="58"/>
        <end position="139"/>
    </location>
</feature>
<dbReference type="InterPro" id="IPR002104">
    <property type="entry name" value="Integrase_catalytic"/>
</dbReference>
<accession>A0A8S5R1T9</accession>
<dbReference type="Gene3D" id="1.10.443.10">
    <property type="entry name" value="Intergrase catalytic core"/>
    <property type="match status" value="1"/>
</dbReference>